<accession>A0ABQ7WYQ3</accession>
<proteinExistence type="predicted"/>
<dbReference type="EMBL" id="JAGKQM010002742">
    <property type="protein sequence ID" value="KAH0847301.1"/>
    <property type="molecule type" value="Genomic_DNA"/>
</dbReference>
<feature type="region of interest" description="Disordered" evidence="1">
    <location>
        <begin position="47"/>
        <end position="73"/>
    </location>
</feature>
<sequence length="126" mass="14215">MAARIEKLLRDVDGLYWIRAHWYMILFSASRVAAKVLNLYTPKRCPPVQLSPKYPDPPPSAPTTTATDDPTAAFREQPKKLRADFVKAAKQEISLVVKAMREVMNLIPTHRASLAVAQVMDETFSF</sequence>
<protein>
    <recommendedName>
        <fullName evidence="6">Mediator of RNA polymerase II transcription subunit 21</fullName>
    </recommendedName>
</protein>
<evidence type="ECO:0000313" key="5">
    <source>
        <dbReference type="Proteomes" id="UP000824890"/>
    </source>
</evidence>
<evidence type="ECO:0000313" key="4">
    <source>
        <dbReference type="EMBL" id="KAH0934911.1"/>
    </source>
</evidence>
<evidence type="ECO:0000256" key="1">
    <source>
        <dbReference type="SAM" id="MobiDB-lite"/>
    </source>
</evidence>
<comment type="caution">
    <text evidence="2">The sequence shown here is derived from an EMBL/GenBank/DDBJ whole genome shotgun (WGS) entry which is preliminary data.</text>
</comment>
<evidence type="ECO:0000313" key="3">
    <source>
        <dbReference type="EMBL" id="KAH0926998.1"/>
    </source>
</evidence>
<feature type="compositionally biased region" description="Low complexity" evidence="1">
    <location>
        <begin position="62"/>
        <end position="73"/>
    </location>
</feature>
<keyword evidence="5" id="KW-1185">Reference proteome</keyword>
<gene>
    <name evidence="4" type="ORF">HID58_012028</name>
    <name evidence="3" type="ORF">HID58_019254</name>
    <name evidence="2" type="ORF">HID58_091764</name>
</gene>
<dbReference type="EMBL" id="JAGKQM010000005">
    <property type="protein sequence ID" value="KAH0926998.1"/>
    <property type="molecule type" value="Genomic_DNA"/>
</dbReference>
<evidence type="ECO:0000313" key="2">
    <source>
        <dbReference type="EMBL" id="KAH0847301.1"/>
    </source>
</evidence>
<dbReference type="Proteomes" id="UP000824890">
    <property type="component" value="Unassembled WGS sequence"/>
</dbReference>
<organism evidence="2 5">
    <name type="scientific">Brassica napus</name>
    <name type="common">Rape</name>
    <dbReference type="NCBI Taxonomy" id="3708"/>
    <lineage>
        <taxon>Eukaryota</taxon>
        <taxon>Viridiplantae</taxon>
        <taxon>Streptophyta</taxon>
        <taxon>Embryophyta</taxon>
        <taxon>Tracheophyta</taxon>
        <taxon>Spermatophyta</taxon>
        <taxon>Magnoliopsida</taxon>
        <taxon>eudicotyledons</taxon>
        <taxon>Gunneridae</taxon>
        <taxon>Pentapetalae</taxon>
        <taxon>rosids</taxon>
        <taxon>malvids</taxon>
        <taxon>Brassicales</taxon>
        <taxon>Brassicaceae</taxon>
        <taxon>Brassiceae</taxon>
        <taxon>Brassica</taxon>
    </lineage>
</organism>
<name>A0ABQ7WYQ3_BRANA</name>
<dbReference type="EMBL" id="JAGKQM010000003">
    <property type="protein sequence ID" value="KAH0934911.1"/>
    <property type="molecule type" value="Genomic_DNA"/>
</dbReference>
<reference evidence="2 5" key="1">
    <citation type="submission" date="2021-05" db="EMBL/GenBank/DDBJ databases">
        <title>Genome Assembly of Synthetic Allotetraploid Brassica napus Reveals Homoeologous Exchanges between Subgenomes.</title>
        <authorList>
            <person name="Davis J.T."/>
        </authorList>
    </citation>
    <scope>NUCLEOTIDE SEQUENCE [LARGE SCALE GENOMIC DNA]</scope>
    <source>
        <strain evidence="5">cv. Da-Ae</strain>
        <tissue evidence="2">Seedling</tissue>
    </source>
</reference>
<evidence type="ECO:0008006" key="6">
    <source>
        <dbReference type="Google" id="ProtNLM"/>
    </source>
</evidence>